<proteinExistence type="predicted"/>
<evidence type="ECO:0000313" key="3">
    <source>
        <dbReference type="Proteomes" id="UP000243534"/>
    </source>
</evidence>
<dbReference type="Pfam" id="PF13700">
    <property type="entry name" value="DUF4158"/>
    <property type="match status" value="1"/>
</dbReference>
<protein>
    <recommendedName>
        <fullName evidence="1">DUF4158 domain-containing protein</fullName>
    </recommendedName>
</protein>
<organism evidence="2 3">
    <name type="scientific">Candidatus Erwinia dacicola</name>
    <dbReference type="NCBI Taxonomy" id="252393"/>
    <lineage>
        <taxon>Bacteria</taxon>
        <taxon>Pseudomonadati</taxon>
        <taxon>Pseudomonadota</taxon>
        <taxon>Gammaproteobacteria</taxon>
        <taxon>Enterobacterales</taxon>
        <taxon>Erwiniaceae</taxon>
        <taxon>Erwinia</taxon>
    </lineage>
</organism>
<evidence type="ECO:0000313" key="2">
    <source>
        <dbReference type="EMBL" id="OFC63537.1"/>
    </source>
</evidence>
<reference evidence="2 3" key="1">
    <citation type="submission" date="2016-07" db="EMBL/GenBank/DDBJ databases">
        <authorList>
            <person name="Yuval B."/>
        </authorList>
    </citation>
    <scope>NUCLEOTIDE SEQUENCE [LARGE SCALE GENOMIC DNA]</scope>
    <source>
        <strain evidence="2 3">IL</strain>
    </source>
</reference>
<dbReference type="RefSeq" id="WP_070133772.1">
    <property type="nucleotide sequence ID" value="NZ_LJAM02000411.1"/>
</dbReference>
<dbReference type="Proteomes" id="UP000243534">
    <property type="component" value="Unassembled WGS sequence"/>
</dbReference>
<evidence type="ECO:0000259" key="1">
    <source>
        <dbReference type="Pfam" id="PF13700"/>
    </source>
</evidence>
<name>A0A1E7Z424_9GAMM</name>
<dbReference type="AlphaFoldDB" id="A0A1E7Z424"/>
<accession>A0A1E7Z424</accession>
<comment type="caution">
    <text evidence="2">The sequence shown here is derived from an EMBL/GenBank/DDBJ whole genome shotgun (WGS) entry which is preliminary data.</text>
</comment>
<dbReference type="InterPro" id="IPR025296">
    <property type="entry name" value="DUF4158"/>
</dbReference>
<dbReference type="EMBL" id="MAYS01000069">
    <property type="protein sequence ID" value="OFC63537.1"/>
    <property type="molecule type" value="Genomic_DNA"/>
</dbReference>
<feature type="domain" description="DUF4158" evidence="1">
    <location>
        <begin position="10"/>
        <end position="70"/>
    </location>
</feature>
<gene>
    <name evidence="2" type="ORF">BBW68_04955</name>
</gene>
<sequence length="73" mass="8779">MQKHKKRISILTKNEINELYQVPSFNPVERIEYFSLDSGLKKEIDKMINIESRVYLILIIGYFRYKPVIPEFT</sequence>